<dbReference type="Proteomes" id="UP000001520">
    <property type="component" value="Chromosome"/>
</dbReference>
<keyword evidence="1" id="KW-0175">Coiled coil</keyword>
<organism evidence="3 4">
    <name type="scientific">Deferribacter desulfuricans (strain DSM 14783 / JCM 11476 / NBRC 101012 / SSM1)</name>
    <dbReference type="NCBI Taxonomy" id="639282"/>
    <lineage>
        <taxon>Bacteria</taxon>
        <taxon>Pseudomonadati</taxon>
        <taxon>Deferribacterota</taxon>
        <taxon>Deferribacteres</taxon>
        <taxon>Deferribacterales</taxon>
        <taxon>Deferribacteraceae</taxon>
        <taxon>Deferribacter</taxon>
    </lineage>
</organism>
<evidence type="ECO:0008006" key="5">
    <source>
        <dbReference type="Google" id="ProtNLM"/>
    </source>
</evidence>
<dbReference type="RefSeq" id="WP_013008428.1">
    <property type="nucleotide sequence ID" value="NC_013939.1"/>
</dbReference>
<accession>D3P8Z2</accession>
<keyword evidence="2" id="KW-1133">Transmembrane helix</keyword>
<gene>
    <name evidence="3" type="ordered locus">DEFDS_1727</name>
</gene>
<feature type="coiled-coil region" evidence="1">
    <location>
        <begin position="40"/>
        <end position="91"/>
    </location>
</feature>
<feature type="transmembrane region" description="Helical" evidence="2">
    <location>
        <begin position="18"/>
        <end position="37"/>
    </location>
</feature>
<name>D3P8Z2_DEFDS</name>
<evidence type="ECO:0000313" key="4">
    <source>
        <dbReference type="Proteomes" id="UP000001520"/>
    </source>
</evidence>
<dbReference type="InterPro" id="IPR007813">
    <property type="entry name" value="PilN"/>
</dbReference>
<sequence>MIRINLIPKKKKFRLQGVYLELIVFLLVIGVIVFGIFNINSKLNEQKGLIKREITKLERELKKLRKIDREVKELKRKKQELQKKIDLVINLKQGQKDYYNILTKLEKSLPQDVWVRKFNYKGGKISLEVSSLRSSSVNEFILNMYKTDFFRDIDLKVVRKNQVEGIDINNFSITAKVNLGG</sequence>
<evidence type="ECO:0000256" key="2">
    <source>
        <dbReference type="SAM" id="Phobius"/>
    </source>
</evidence>
<dbReference type="AlphaFoldDB" id="D3P8Z2"/>
<dbReference type="InterPro" id="IPR052534">
    <property type="entry name" value="Extracell_DNA_Util/SecSys_Comp"/>
</dbReference>
<dbReference type="PANTHER" id="PTHR40278">
    <property type="entry name" value="DNA UTILIZATION PROTEIN HOFN"/>
    <property type="match status" value="1"/>
</dbReference>
<keyword evidence="2" id="KW-0812">Transmembrane</keyword>
<dbReference type="EMBL" id="AP011529">
    <property type="protein sequence ID" value="BAI81182.1"/>
    <property type="molecule type" value="Genomic_DNA"/>
</dbReference>
<keyword evidence="2" id="KW-0472">Membrane</keyword>
<dbReference type="eggNOG" id="COG3166">
    <property type="taxonomic scope" value="Bacteria"/>
</dbReference>
<dbReference type="HOGENOM" id="CLU_081304_0_0_0"/>
<protein>
    <recommendedName>
        <fullName evidence="5">Type IV pilus assembly protein PilN</fullName>
    </recommendedName>
</protein>
<proteinExistence type="predicted"/>
<keyword evidence="4" id="KW-1185">Reference proteome</keyword>
<evidence type="ECO:0000313" key="3">
    <source>
        <dbReference type="EMBL" id="BAI81182.1"/>
    </source>
</evidence>
<dbReference type="Pfam" id="PF05137">
    <property type="entry name" value="PilN"/>
    <property type="match status" value="1"/>
</dbReference>
<dbReference type="KEGG" id="ddf:DEFDS_1727"/>
<evidence type="ECO:0000256" key="1">
    <source>
        <dbReference type="SAM" id="Coils"/>
    </source>
</evidence>
<dbReference type="OrthoDB" id="9796651at2"/>
<dbReference type="PANTHER" id="PTHR40278:SF1">
    <property type="entry name" value="DNA UTILIZATION PROTEIN HOFN"/>
    <property type="match status" value="1"/>
</dbReference>
<dbReference type="STRING" id="639282.DEFDS_1727"/>
<reference evidence="3 4" key="1">
    <citation type="journal article" date="2010" name="DNA Res.">
        <title>Bacterial lifestyle in a deep-sea hydrothermal vent chimney revealed by the genome sequence of the thermophilic bacterium Deferribacter desulfuricans SSM1.</title>
        <authorList>
            <person name="Takaki Y."/>
            <person name="Shimamura S."/>
            <person name="Nakagawa S."/>
            <person name="Fukuhara Y."/>
            <person name="Horikawa H."/>
            <person name="Ankai A."/>
            <person name="Harada T."/>
            <person name="Hosoyama A."/>
            <person name="Oguchi A."/>
            <person name="Fukui S."/>
            <person name="Fujita N."/>
            <person name="Takami H."/>
            <person name="Takai K."/>
        </authorList>
    </citation>
    <scope>NUCLEOTIDE SEQUENCE [LARGE SCALE GENOMIC DNA]</scope>
    <source>
        <strain evidence="4">DSM 14783 / JCM 11476 / NBRC 101012 / SSM1</strain>
    </source>
</reference>